<dbReference type="GO" id="GO:0003677">
    <property type="term" value="F:DNA binding"/>
    <property type="evidence" value="ECO:0007669"/>
    <property type="project" value="InterPro"/>
</dbReference>
<dbReference type="InterPro" id="IPR010982">
    <property type="entry name" value="Lambda_DNA-bd_dom_sf"/>
</dbReference>
<dbReference type="Pfam" id="PF13560">
    <property type="entry name" value="HTH_31"/>
    <property type="match status" value="1"/>
</dbReference>
<dbReference type="InterPro" id="IPR043917">
    <property type="entry name" value="DUF5753"/>
</dbReference>
<evidence type="ECO:0000259" key="1">
    <source>
        <dbReference type="PROSITE" id="PS50943"/>
    </source>
</evidence>
<protein>
    <submittedName>
        <fullName evidence="2">Helix-turn-helix protein</fullName>
    </submittedName>
</protein>
<dbReference type="OrthoDB" id="4571956at2"/>
<keyword evidence="3" id="KW-1185">Reference proteome</keyword>
<organism evidence="2 3">
    <name type="scientific">Nocardia puris</name>
    <dbReference type="NCBI Taxonomy" id="208602"/>
    <lineage>
        <taxon>Bacteria</taxon>
        <taxon>Bacillati</taxon>
        <taxon>Actinomycetota</taxon>
        <taxon>Actinomycetes</taxon>
        <taxon>Mycobacteriales</taxon>
        <taxon>Nocardiaceae</taxon>
        <taxon>Nocardia</taxon>
    </lineage>
</organism>
<evidence type="ECO:0000313" key="2">
    <source>
        <dbReference type="EMBL" id="RBO96028.1"/>
    </source>
</evidence>
<dbReference type="Gene3D" id="1.10.260.40">
    <property type="entry name" value="lambda repressor-like DNA-binding domains"/>
    <property type="match status" value="2"/>
</dbReference>
<dbReference type="AlphaFoldDB" id="A0A366E3P7"/>
<dbReference type="PROSITE" id="PS50943">
    <property type="entry name" value="HTH_CROC1"/>
    <property type="match status" value="1"/>
</dbReference>
<dbReference type="InterPro" id="IPR001387">
    <property type="entry name" value="Cro/C1-type_HTH"/>
</dbReference>
<dbReference type="CDD" id="cd00093">
    <property type="entry name" value="HTH_XRE"/>
    <property type="match status" value="2"/>
</dbReference>
<dbReference type="SMART" id="SM00530">
    <property type="entry name" value="HTH_XRE"/>
    <property type="match status" value="2"/>
</dbReference>
<evidence type="ECO:0000313" key="3">
    <source>
        <dbReference type="Proteomes" id="UP000252586"/>
    </source>
</evidence>
<dbReference type="Pfam" id="PF19054">
    <property type="entry name" value="DUF5753"/>
    <property type="match status" value="1"/>
</dbReference>
<comment type="caution">
    <text evidence="2">The sequence shown here is derived from an EMBL/GenBank/DDBJ whole genome shotgun (WGS) entry which is preliminary data.</text>
</comment>
<gene>
    <name evidence="2" type="ORF">DFR74_10139</name>
</gene>
<accession>A0A366E3P7</accession>
<dbReference type="STRING" id="1210090.GCA_001613185_04249"/>
<dbReference type="RefSeq" id="WP_084537845.1">
    <property type="nucleotide sequence ID" value="NZ_CP107943.1"/>
</dbReference>
<sequence>MGAAEDCDWKRLADRVVVRREELDLRTRHQLAEQTGLSYRVLGDLERGSRGVSEGTLAIVEQALGWMPGSAKSVLHGGEPTIAGQLPPARGGGEPSAMRAGSAALRLMNAVSEGSDAAKGVRLAETISDIIGSLGAGDVHDPAPSAHGGRAAAHEVGGSERRLRQALGSYIRHLRERRGLTEEVAIEMLDCSPDHLRRLEDGHAELDDLTIPRILKAYGADDSDFRAELMWLTAALTRSGWWTQYDDVVPKWFEQYIGLEQQAESIRTVEMAFVPGLLQTADYASWVLRASGVGEVTQRVEMRIGRQNVLFGPSPPKLWAILDEGIFKRVTARPEVMLEQIEHLLYMAGKRNVTIQILAWKGAPALTAESFSHLRFGFSETVPDLVYIEQFTSAVYISRRDHIAAYSALMDRLGVAALSPEDSILYLRRLKKSYAARQSRGTS</sequence>
<feature type="domain" description="HTH cro/C1-type" evidence="1">
    <location>
        <begin position="27"/>
        <end position="65"/>
    </location>
</feature>
<dbReference type="EMBL" id="QNRE01000001">
    <property type="protein sequence ID" value="RBO96028.1"/>
    <property type="molecule type" value="Genomic_DNA"/>
</dbReference>
<proteinExistence type="predicted"/>
<name>A0A366E3P7_9NOCA</name>
<reference evidence="2 3" key="1">
    <citation type="submission" date="2018-06" db="EMBL/GenBank/DDBJ databases">
        <title>Genomic Encyclopedia of Type Strains, Phase IV (KMG-IV): sequencing the most valuable type-strain genomes for metagenomic binning, comparative biology and taxonomic classification.</title>
        <authorList>
            <person name="Goeker M."/>
        </authorList>
    </citation>
    <scope>NUCLEOTIDE SEQUENCE [LARGE SCALE GENOMIC DNA]</scope>
    <source>
        <strain evidence="2 3">DSM 44599</strain>
    </source>
</reference>
<dbReference type="SUPFAM" id="SSF47413">
    <property type="entry name" value="lambda repressor-like DNA-binding domains"/>
    <property type="match status" value="2"/>
</dbReference>
<dbReference type="Proteomes" id="UP000252586">
    <property type="component" value="Unassembled WGS sequence"/>
</dbReference>